<evidence type="ECO:0000313" key="3">
    <source>
        <dbReference type="Proteomes" id="UP000250043"/>
    </source>
</evidence>
<dbReference type="AlphaFoldDB" id="A0A8E2AU28"/>
<feature type="non-terminal residue" evidence="2">
    <location>
        <position position="205"/>
    </location>
</feature>
<name>A0A8E2AU28_9APHY</name>
<gene>
    <name evidence="2" type="ORF">OBBRIDRAFT_842965</name>
</gene>
<reference evidence="2 3" key="1">
    <citation type="submission" date="2016-07" db="EMBL/GenBank/DDBJ databases">
        <title>Draft genome of the white-rot fungus Obba rivulosa 3A-2.</title>
        <authorList>
            <consortium name="DOE Joint Genome Institute"/>
            <person name="Miettinen O."/>
            <person name="Riley R."/>
            <person name="Acob R."/>
            <person name="Barry K."/>
            <person name="Cullen D."/>
            <person name="De Vries R."/>
            <person name="Hainaut M."/>
            <person name="Hatakka A."/>
            <person name="Henrissat B."/>
            <person name="Hilden K."/>
            <person name="Kuo R."/>
            <person name="Labutti K."/>
            <person name="Lipzen A."/>
            <person name="Makela M.R."/>
            <person name="Sandor L."/>
            <person name="Spatafora J.W."/>
            <person name="Grigoriev I.V."/>
            <person name="Hibbett D.S."/>
        </authorList>
    </citation>
    <scope>NUCLEOTIDE SEQUENCE [LARGE SCALE GENOMIC DNA]</scope>
    <source>
        <strain evidence="2 3">3A-2</strain>
    </source>
</reference>
<organism evidence="2 3">
    <name type="scientific">Obba rivulosa</name>
    <dbReference type="NCBI Taxonomy" id="1052685"/>
    <lineage>
        <taxon>Eukaryota</taxon>
        <taxon>Fungi</taxon>
        <taxon>Dikarya</taxon>
        <taxon>Basidiomycota</taxon>
        <taxon>Agaricomycotina</taxon>
        <taxon>Agaricomycetes</taxon>
        <taxon>Polyporales</taxon>
        <taxon>Gelatoporiaceae</taxon>
        <taxon>Obba</taxon>
    </lineage>
</organism>
<dbReference type="OrthoDB" id="2803752at2759"/>
<keyword evidence="3" id="KW-1185">Reference proteome</keyword>
<feature type="region of interest" description="Disordered" evidence="1">
    <location>
        <begin position="186"/>
        <end position="205"/>
    </location>
</feature>
<evidence type="ECO:0000313" key="2">
    <source>
        <dbReference type="EMBL" id="OCH89239.1"/>
    </source>
</evidence>
<accession>A0A8E2AU28</accession>
<dbReference type="EMBL" id="KV722432">
    <property type="protein sequence ID" value="OCH89239.1"/>
    <property type="molecule type" value="Genomic_DNA"/>
</dbReference>
<proteinExistence type="predicted"/>
<evidence type="ECO:0000256" key="1">
    <source>
        <dbReference type="SAM" id="MobiDB-lite"/>
    </source>
</evidence>
<protein>
    <submittedName>
        <fullName evidence="2">Uncharacterized protein</fullName>
    </submittedName>
</protein>
<sequence length="205" mass="23236">SAALRAITDYIERNKEELSNVDSIKEWIAFELGDDEQNRPFLWKAWNSGQRKTGRLQSELILRTLATHLHALAAIPSNIELSSKPPVGALIYSVLAVERALSFWKEGFKKVPAGAAGHFSEDYWGDRVGYISGRNVNNQRASKFLKVTATFTDKTWDEIWNGAYLFYKEKRRQPYRQAAADIPLEDAEQDSFVMESDESSGDDEA</sequence>
<dbReference type="Proteomes" id="UP000250043">
    <property type="component" value="Unassembled WGS sequence"/>
</dbReference>